<proteinExistence type="inferred from homology"/>
<gene>
    <name evidence="9" type="primary">exbD</name>
    <name evidence="9" type="ORF">GCM10017083_15990</name>
</gene>
<keyword evidence="3" id="KW-1003">Cell membrane</keyword>
<evidence type="ECO:0000256" key="4">
    <source>
        <dbReference type="ARBA" id="ARBA00022692"/>
    </source>
</evidence>
<evidence type="ECO:0000256" key="3">
    <source>
        <dbReference type="ARBA" id="ARBA00022475"/>
    </source>
</evidence>
<dbReference type="GO" id="GO:0005886">
    <property type="term" value="C:plasma membrane"/>
    <property type="evidence" value="ECO:0007669"/>
    <property type="project" value="UniProtKB-SubCell"/>
</dbReference>
<dbReference type="GO" id="GO:0022857">
    <property type="term" value="F:transmembrane transporter activity"/>
    <property type="evidence" value="ECO:0007669"/>
    <property type="project" value="InterPro"/>
</dbReference>
<feature type="transmembrane region" description="Helical" evidence="8">
    <location>
        <begin position="21"/>
        <end position="43"/>
    </location>
</feature>
<dbReference type="AlphaFoldDB" id="A0A918XRC9"/>
<sequence>MSPSVCARRPFWPTARRRRRRTLISLTPLIDVVFILLVFFMLATSFVDWRVLDVSVTQDGSGPASPEGALLVEVRPGELRLSGRQVADGILLDRVRARLAKRPDQAVIVKPAAGVSLQRTVAVLDLLSGAGVRELSLFGAGEALR</sequence>
<keyword evidence="4 7" id="KW-0812">Transmembrane</keyword>
<comment type="subcellular location">
    <subcellularLocation>
        <location evidence="1">Cell membrane</location>
        <topology evidence="1">Single-pass membrane protein</topology>
    </subcellularLocation>
    <subcellularLocation>
        <location evidence="7">Cell membrane</location>
        <topology evidence="7">Single-pass type II membrane protein</topology>
    </subcellularLocation>
</comment>
<reference evidence="9" key="1">
    <citation type="journal article" date="2014" name="Int. J. Syst. Evol. Microbiol.">
        <title>Complete genome sequence of Corynebacterium casei LMG S-19264T (=DSM 44701T), isolated from a smear-ripened cheese.</title>
        <authorList>
            <consortium name="US DOE Joint Genome Institute (JGI-PGF)"/>
            <person name="Walter F."/>
            <person name="Albersmeier A."/>
            <person name="Kalinowski J."/>
            <person name="Ruckert C."/>
        </authorList>
    </citation>
    <scope>NUCLEOTIDE SEQUENCE</scope>
    <source>
        <strain evidence="9">KCTC 42651</strain>
    </source>
</reference>
<keyword evidence="7" id="KW-0653">Protein transport</keyword>
<dbReference type="InterPro" id="IPR003400">
    <property type="entry name" value="ExbD"/>
</dbReference>
<keyword evidence="5 8" id="KW-1133">Transmembrane helix</keyword>
<comment type="similarity">
    <text evidence="2 7">Belongs to the ExbD/TolR family.</text>
</comment>
<evidence type="ECO:0000313" key="10">
    <source>
        <dbReference type="Proteomes" id="UP000630353"/>
    </source>
</evidence>
<evidence type="ECO:0000256" key="7">
    <source>
        <dbReference type="RuleBase" id="RU003879"/>
    </source>
</evidence>
<keyword evidence="6 8" id="KW-0472">Membrane</keyword>
<evidence type="ECO:0000256" key="8">
    <source>
        <dbReference type="SAM" id="Phobius"/>
    </source>
</evidence>
<organism evidence="9 10">
    <name type="scientific">Thalassobaculum fulvum</name>
    <dbReference type="NCBI Taxonomy" id="1633335"/>
    <lineage>
        <taxon>Bacteria</taxon>
        <taxon>Pseudomonadati</taxon>
        <taxon>Pseudomonadota</taxon>
        <taxon>Alphaproteobacteria</taxon>
        <taxon>Rhodospirillales</taxon>
        <taxon>Thalassobaculaceae</taxon>
        <taxon>Thalassobaculum</taxon>
    </lineage>
</organism>
<evidence type="ECO:0000313" key="9">
    <source>
        <dbReference type="EMBL" id="GHD46634.1"/>
    </source>
</evidence>
<dbReference type="Gene3D" id="3.30.420.270">
    <property type="match status" value="1"/>
</dbReference>
<dbReference type="GO" id="GO:0015031">
    <property type="term" value="P:protein transport"/>
    <property type="evidence" value="ECO:0007669"/>
    <property type="project" value="UniProtKB-KW"/>
</dbReference>
<keyword evidence="7" id="KW-0813">Transport</keyword>
<name>A0A918XRC9_9PROT</name>
<dbReference type="Pfam" id="PF02472">
    <property type="entry name" value="ExbD"/>
    <property type="match status" value="1"/>
</dbReference>
<protein>
    <submittedName>
        <fullName evidence="9">Biopolymer transporter ExbD</fullName>
    </submittedName>
</protein>
<evidence type="ECO:0000256" key="1">
    <source>
        <dbReference type="ARBA" id="ARBA00004162"/>
    </source>
</evidence>
<accession>A0A918XRC9</accession>
<comment type="caution">
    <text evidence="9">The sequence shown here is derived from an EMBL/GenBank/DDBJ whole genome shotgun (WGS) entry which is preliminary data.</text>
</comment>
<reference evidence="9" key="2">
    <citation type="submission" date="2020-09" db="EMBL/GenBank/DDBJ databases">
        <authorList>
            <person name="Sun Q."/>
            <person name="Kim S."/>
        </authorList>
    </citation>
    <scope>NUCLEOTIDE SEQUENCE</scope>
    <source>
        <strain evidence="9">KCTC 42651</strain>
    </source>
</reference>
<dbReference type="EMBL" id="BMZS01000003">
    <property type="protein sequence ID" value="GHD46634.1"/>
    <property type="molecule type" value="Genomic_DNA"/>
</dbReference>
<keyword evidence="10" id="KW-1185">Reference proteome</keyword>
<dbReference type="Proteomes" id="UP000630353">
    <property type="component" value="Unassembled WGS sequence"/>
</dbReference>
<evidence type="ECO:0000256" key="5">
    <source>
        <dbReference type="ARBA" id="ARBA00022989"/>
    </source>
</evidence>
<dbReference type="RefSeq" id="WP_189988414.1">
    <property type="nucleotide sequence ID" value="NZ_BMZS01000003.1"/>
</dbReference>
<evidence type="ECO:0000256" key="2">
    <source>
        <dbReference type="ARBA" id="ARBA00005811"/>
    </source>
</evidence>
<evidence type="ECO:0000256" key="6">
    <source>
        <dbReference type="ARBA" id="ARBA00023136"/>
    </source>
</evidence>
<dbReference type="PANTHER" id="PTHR30558">
    <property type="entry name" value="EXBD MEMBRANE COMPONENT OF PMF-DRIVEN MACROMOLECULE IMPORT SYSTEM"/>
    <property type="match status" value="1"/>
</dbReference>